<dbReference type="Pfam" id="PF14539">
    <property type="entry name" value="DUF4442"/>
    <property type="match status" value="1"/>
</dbReference>
<dbReference type="RefSeq" id="WP_345060852.1">
    <property type="nucleotide sequence ID" value="NZ_BAABEX010000004.1"/>
</dbReference>
<dbReference type="InterPro" id="IPR029069">
    <property type="entry name" value="HotDog_dom_sf"/>
</dbReference>
<sequence>MAQTAVAPVTAPGRPNRLARSLAQLDQVPAFARGWARNLVLRRAVPFTGTAKLRFELMSPERVEIAVANERRVQNHIGGVHAAAMTLLAETATGMVVGMNVRDDCLPLAKELKVAFRRRAQGSLRAVATLTDAQRLHMQQADKGEVTVPVQVFDESGAEPVECAFVWAWVPSGKNTRPAGAADAATARPGA</sequence>
<protein>
    <submittedName>
        <fullName evidence="1">DUF4442 domain-containing protein</fullName>
    </submittedName>
</protein>
<dbReference type="CDD" id="cd03443">
    <property type="entry name" value="PaaI_thioesterase"/>
    <property type="match status" value="1"/>
</dbReference>
<accession>A0ABP8KZ76</accession>
<comment type="caution">
    <text evidence="1">The sequence shown here is derived from an EMBL/GenBank/DDBJ whole genome shotgun (WGS) entry which is preliminary data.</text>
</comment>
<dbReference type="SUPFAM" id="SSF54637">
    <property type="entry name" value="Thioesterase/thiol ester dehydrase-isomerase"/>
    <property type="match status" value="1"/>
</dbReference>
<evidence type="ECO:0000313" key="1">
    <source>
        <dbReference type="EMBL" id="GAA4419053.1"/>
    </source>
</evidence>
<dbReference type="EMBL" id="BAABEX010000004">
    <property type="protein sequence ID" value="GAA4419053.1"/>
    <property type="molecule type" value="Genomic_DNA"/>
</dbReference>
<name>A0ABP8KZ76_9BURK</name>
<dbReference type="InterPro" id="IPR027961">
    <property type="entry name" value="DUF4442"/>
</dbReference>
<dbReference type="Proteomes" id="UP001501788">
    <property type="component" value="Unassembled WGS sequence"/>
</dbReference>
<organism evidence="1 2">
    <name type="scientific">Acidovorax lacteus</name>
    <dbReference type="NCBI Taxonomy" id="1924988"/>
    <lineage>
        <taxon>Bacteria</taxon>
        <taxon>Pseudomonadati</taxon>
        <taxon>Pseudomonadota</taxon>
        <taxon>Betaproteobacteria</taxon>
        <taxon>Burkholderiales</taxon>
        <taxon>Comamonadaceae</taxon>
        <taxon>Acidovorax</taxon>
    </lineage>
</organism>
<proteinExistence type="predicted"/>
<reference evidence="2" key="1">
    <citation type="journal article" date="2019" name="Int. J. Syst. Evol. Microbiol.">
        <title>The Global Catalogue of Microorganisms (GCM) 10K type strain sequencing project: providing services to taxonomists for standard genome sequencing and annotation.</title>
        <authorList>
            <consortium name="The Broad Institute Genomics Platform"/>
            <consortium name="The Broad Institute Genome Sequencing Center for Infectious Disease"/>
            <person name="Wu L."/>
            <person name="Ma J."/>
        </authorList>
    </citation>
    <scope>NUCLEOTIDE SEQUENCE [LARGE SCALE GENOMIC DNA]</scope>
    <source>
        <strain evidence="2">JCM 31890</strain>
    </source>
</reference>
<gene>
    <name evidence="1" type="ORF">GCM10023090_04780</name>
</gene>
<evidence type="ECO:0000313" key="2">
    <source>
        <dbReference type="Proteomes" id="UP001501788"/>
    </source>
</evidence>
<keyword evidence="2" id="KW-1185">Reference proteome</keyword>
<dbReference type="Gene3D" id="3.10.129.10">
    <property type="entry name" value="Hotdog Thioesterase"/>
    <property type="match status" value="1"/>
</dbReference>